<dbReference type="GO" id="GO:0006508">
    <property type="term" value="P:proteolysis"/>
    <property type="evidence" value="ECO:0007669"/>
    <property type="project" value="InterPro"/>
</dbReference>
<dbReference type="InterPro" id="IPR037219">
    <property type="entry name" value="Peptidase_M41-like"/>
</dbReference>
<dbReference type="KEGG" id="ptm:GSPATT00035545001"/>
<name>A0C6J9_PARTE</name>
<dbReference type="GO" id="GO:0005524">
    <property type="term" value="F:ATP binding"/>
    <property type="evidence" value="ECO:0007669"/>
    <property type="project" value="InterPro"/>
</dbReference>
<dbReference type="HOGENOM" id="CLU_2643321_0_0_1"/>
<dbReference type="RefSeq" id="XP_001433813.1">
    <property type="nucleotide sequence ID" value="XM_001433776.2"/>
</dbReference>
<dbReference type="InParanoid" id="A0C6J9"/>
<dbReference type="Proteomes" id="UP000000600">
    <property type="component" value="Unassembled WGS sequence"/>
</dbReference>
<dbReference type="SUPFAM" id="SSF140990">
    <property type="entry name" value="FtsH protease domain-like"/>
    <property type="match status" value="1"/>
</dbReference>
<accession>A0C6J9</accession>
<dbReference type="EMBL" id="CT868044">
    <property type="protein sequence ID" value="CAK66416.1"/>
    <property type="molecule type" value="Genomic_DNA"/>
</dbReference>
<proteinExistence type="predicted"/>
<evidence type="ECO:0000313" key="1">
    <source>
        <dbReference type="EMBL" id="CAK66416.1"/>
    </source>
</evidence>
<sequence length="77" mass="9071">MKIRKAQLKEPDPKETRSLLISILFEQHFRLASTLLEKETLDLQKIIEVLGERPFPPKSNYKAYLEIKKEDQQTTSQ</sequence>
<keyword evidence="2" id="KW-1185">Reference proteome</keyword>
<organism evidence="1 2">
    <name type="scientific">Paramecium tetraurelia</name>
    <dbReference type="NCBI Taxonomy" id="5888"/>
    <lineage>
        <taxon>Eukaryota</taxon>
        <taxon>Sar</taxon>
        <taxon>Alveolata</taxon>
        <taxon>Ciliophora</taxon>
        <taxon>Intramacronucleata</taxon>
        <taxon>Oligohymenophorea</taxon>
        <taxon>Peniculida</taxon>
        <taxon>Parameciidae</taxon>
        <taxon>Paramecium</taxon>
    </lineage>
</organism>
<evidence type="ECO:0000313" key="2">
    <source>
        <dbReference type="Proteomes" id="UP000000600"/>
    </source>
</evidence>
<dbReference type="GO" id="GO:0004222">
    <property type="term" value="F:metalloendopeptidase activity"/>
    <property type="evidence" value="ECO:0007669"/>
    <property type="project" value="InterPro"/>
</dbReference>
<dbReference type="AlphaFoldDB" id="A0C6J9"/>
<gene>
    <name evidence="1" type="ORF">GSPATT00035545001</name>
</gene>
<dbReference type="GO" id="GO:0004176">
    <property type="term" value="F:ATP-dependent peptidase activity"/>
    <property type="evidence" value="ECO:0007669"/>
    <property type="project" value="InterPro"/>
</dbReference>
<protein>
    <submittedName>
        <fullName evidence="1">Uncharacterized protein</fullName>
    </submittedName>
</protein>
<dbReference type="STRING" id="5888.A0C6J9"/>
<dbReference type="GeneID" id="5019598"/>
<reference evidence="1 2" key="1">
    <citation type="journal article" date="2006" name="Nature">
        <title>Global trends of whole-genome duplications revealed by the ciliate Paramecium tetraurelia.</title>
        <authorList>
            <consortium name="Genoscope"/>
            <person name="Aury J.-M."/>
            <person name="Jaillon O."/>
            <person name="Duret L."/>
            <person name="Noel B."/>
            <person name="Jubin C."/>
            <person name="Porcel B.M."/>
            <person name="Segurens B."/>
            <person name="Daubin V."/>
            <person name="Anthouard V."/>
            <person name="Aiach N."/>
            <person name="Arnaiz O."/>
            <person name="Billaut A."/>
            <person name="Beisson J."/>
            <person name="Blanc I."/>
            <person name="Bouhouche K."/>
            <person name="Camara F."/>
            <person name="Duharcourt S."/>
            <person name="Guigo R."/>
            <person name="Gogendeau D."/>
            <person name="Katinka M."/>
            <person name="Keller A.-M."/>
            <person name="Kissmehl R."/>
            <person name="Klotz C."/>
            <person name="Koll F."/>
            <person name="Le Moue A."/>
            <person name="Lepere C."/>
            <person name="Malinsky S."/>
            <person name="Nowacki M."/>
            <person name="Nowak J.K."/>
            <person name="Plattner H."/>
            <person name="Poulain J."/>
            <person name="Ruiz F."/>
            <person name="Serrano V."/>
            <person name="Zagulski M."/>
            <person name="Dessen P."/>
            <person name="Betermier M."/>
            <person name="Weissenbach J."/>
            <person name="Scarpelli C."/>
            <person name="Schachter V."/>
            <person name="Sperling L."/>
            <person name="Meyer E."/>
            <person name="Cohen J."/>
            <person name="Wincker P."/>
        </authorList>
    </citation>
    <scope>NUCLEOTIDE SEQUENCE [LARGE SCALE GENOMIC DNA]</scope>
    <source>
        <strain evidence="1 2">Stock d4-2</strain>
    </source>
</reference>